<protein>
    <submittedName>
        <fullName evidence="1">Putative secreted protein</fullName>
    </submittedName>
</protein>
<sequence>MVFSCVYRSVSVPALAVSVSAAVCICAERSVAYVCPRLSYRCAQSDAVQARSRRQREHHRRHSSKAVRVCLACYRFASDGLGYARGVQRAD</sequence>
<reference evidence="1" key="1">
    <citation type="submission" date="2018-01" db="EMBL/GenBank/DDBJ databases">
        <title>An insight into the sialome of Amazonian anophelines.</title>
        <authorList>
            <person name="Ribeiro J.M."/>
            <person name="Scarpassa V."/>
            <person name="Calvo E."/>
        </authorList>
    </citation>
    <scope>NUCLEOTIDE SEQUENCE</scope>
    <source>
        <tissue evidence="1">Salivary glands</tissue>
    </source>
</reference>
<name>A0A2M4CAA1_9DIPT</name>
<organism evidence="1">
    <name type="scientific">Anopheles marajoara</name>
    <dbReference type="NCBI Taxonomy" id="58244"/>
    <lineage>
        <taxon>Eukaryota</taxon>
        <taxon>Metazoa</taxon>
        <taxon>Ecdysozoa</taxon>
        <taxon>Arthropoda</taxon>
        <taxon>Hexapoda</taxon>
        <taxon>Insecta</taxon>
        <taxon>Pterygota</taxon>
        <taxon>Neoptera</taxon>
        <taxon>Endopterygota</taxon>
        <taxon>Diptera</taxon>
        <taxon>Nematocera</taxon>
        <taxon>Culicoidea</taxon>
        <taxon>Culicidae</taxon>
        <taxon>Anophelinae</taxon>
        <taxon>Anopheles</taxon>
    </lineage>
</organism>
<evidence type="ECO:0000313" key="1">
    <source>
        <dbReference type="EMBL" id="MBW62071.1"/>
    </source>
</evidence>
<dbReference type="EMBL" id="GGFJ01012930">
    <property type="protein sequence ID" value="MBW62071.1"/>
    <property type="molecule type" value="Transcribed_RNA"/>
</dbReference>
<dbReference type="AlphaFoldDB" id="A0A2M4CAA1"/>
<proteinExistence type="predicted"/>
<accession>A0A2M4CAA1</accession>